<keyword evidence="3" id="KW-1185">Reference proteome</keyword>
<keyword evidence="1" id="KW-0472">Membrane</keyword>
<feature type="transmembrane region" description="Helical" evidence="1">
    <location>
        <begin position="175"/>
        <end position="196"/>
    </location>
</feature>
<protein>
    <submittedName>
        <fullName evidence="2">DUF808 domain-containing protein</fullName>
    </submittedName>
</protein>
<feature type="transmembrane region" description="Helical" evidence="1">
    <location>
        <begin position="71"/>
        <end position="100"/>
    </location>
</feature>
<dbReference type="InterPro" id="IPR008526">
    <property type="entry name" value="YedI"/>
</dbReference>
<evidence type="ECO:0000313" key="2">
    <source>
        <dbReference type="EMBL" id="QJR36806.1"/>
    </source>
</evidence>
<keyword evidence="1" id="KW-1133">Transmembrane helix</keyword>
<evidence type="ECO:0000313" key="3">
    <source>
        <dbReference type="Proteomes" id="UP000500938"/>
    </source>
</evidence>
<dbReference type="EMBL" id="CP053085">
    <property type="protein sequence ID" value="QJR36806.1"/>
    <property type="molecule type" value="Genomic_DNA"/>
</dbReference>
<reference evidence="2 3" key="1">
    <citation type="submission" date="2020-05" db="EMBL/GenBank/DDBJ databases">
        <title>Complete genome sequence of Gemmatimonas greenlandica TET16.</title>
        <authorList>
            <person name="Zeng Y."/>
        </authorList>
    </citation>
    <scope>NUCLEOTIDE SEQUENCE [LARGE SCALE GENOMIC DNA]</scope>
    <source>
        <strain evidence="2 3">TET16</strain>
    </source>
</reference>
<name>A0A6M4ITJ7_9BACT</name>
<proteinExistence type="predicted"/>
<dbReference type="AlphaFoldDB" id="A0A6M4ITJ7"/>
<organism evidence="2 3">
    <name type="scientific">Gemmatimonas groenlandica</name>
    <dbReference type="NCBI Taxonomy" id="2732249"/>
    <lineage>
        <taxon>Bacteria</taxon>
        <taxon>Pseudomonadati</taxon>
        <taxon>Gemmatimonadota</taxon>
        <taxon>Gemmatimonadia</taxon>
        <taxon>Gemmatimonadales</taxon>
        <taxon>Gemmatimonadaceae</taxon>
        <taxon>Gemmatimonas</taxon>
    </lineage>
</organism>
<feature type="transmembrane region" description="Helical" evidence="1">
    <location>
        <begin position="229"/>
        <end position="249"/>
    </location>
</feature>
<dbReference type="PIRSF" id="PIRSF016660">
    <property type="entry name" value="YedI"/>
    <property type="match status" value="1"/>
</dbReference>
<evidence type="ECO:0000256" key="1">
    <source>
        <dbReference type="SAM" id="Phobius"/>
    </source>
</evidence>
<dbReference type="PANTHER" id="PTHR30503:SF3">
    <property type="entry name" value="INNER MEMBRANE PROTEIN YEDI"/>
    <property type="match status" value="1"/>
</dbReference>
<dbReference type="Pfam" id="PF05661">
    <property type="entry name" value="DUF808"/>
    <property type="match status" value="1"/>
</dbReference>
<dbReference type="KEGG" id="ggr:HKW67_15410"/>
<dbReference type="PANTHER" id="PTHR30503">
    <property type="entry name" value="INNER MEMBRANE PROTEIN YEDI"/>
    <property type="match status" value="1"/>
</dbReference>
<feature type="transmembrane region" description="Helical" evidence="1">
    <location>
        <begin position="149"/>
        <end position="169"/>
    </location>
</feature>
<sequence>MAASSLLALIDDISTLLDDVAVLTKVAATKTTGVMGDDLALNAEQVSGVSVDRELPVVWAVAKGSFVNKLILVPAALLISAFVPVAIMPLMMIGGLFLCFEGVEKLAHKYLHHDDELKPGELLKAVADPSVDLVAFEKGKVKGAVRTDFVLSAEIVVITLGTMATAPLVQQVVALSAVAIGATVLVYGLVAGIVKLDDLGLALHRKQDATARALGAFILRAAPLLMKSLSVLGTAAMFTVGGSIIAHGVPFIEHVVEGIGHSLTERSAVLAFVATTAIDALVGLVSGAIAVMLFTVAKKVVGKGK</sequence>
<dbReference type="RefSeq" id="WP_171226238.1">
    <property type="nucleotide sequence ID" value="NZ_CP053085.1"/>
</dbReference>
<gene>
    <name evidence="2" type="ORF">HKW67_15410</name>
</gene>
<feature type="transmembrane region" description="Helical" evidence="1">
    <location>
        <begin position="269"/>
        <end position="296"/>
    </location>
</feature>
<dbReference type="Proteomes" id="UP000500938">
    <property type="component" value="Chromosome"/>
</dbReference>
<keyword evidence="1" id="KW-0812">Transmembrane</keyword>
<accession>A0A6M4ITJ7</accession>
<dbReference type="GO" id="GO:0005886">
    <property type="term" value="C:plasma membrane"/>
    <property type="evidence" value="ECO:0007669"/>
    <property type="project" value="TreeGrafter"/>
</dbReference>